<keyword evidence="3" id="KW-1185">Reference proteome</keyword>
<feature type="region of interest" description="Disordered" evidence="1">
    <location>
        <begin position="66"/>
        <end position="92"/>
    </location>
</feature>
<name>A0A9P7BIJ3_RHIOR</name>
<reference evidence="2" key="1">
    <citation type="journal article" date="2020" name="Microb. Genom.">
        <title>Genetic diversity of clinical and environmental Mucorales isolates obtained from an investigation of mucormycosis cases among solid organ transplant recipients.</title>
        <authorList>
            <person name="Nguyen M.H."/>
            <person name="Kaul D."/>
            <person name="Muto C."/>
            <person name="Cheng S.J."/>
            <person name="Richter R.A."/>
            <person name="Bruno V.M."/>
            <person name="Liu G."/>
            <person name="Beyhan S."/>
            <person name="Sundermann A.J."/>
            <person name="Mounaud S."/>
            <person name="Pasculle A.W."/>
            <person name="Nierman W.C."/>
            <person name="Driscoll E."/>
            <person name="Cumbie R."/>
            <person name="Clancy C.J."/>
            <person name="Dupont C.L."/>
        </authorList>
    </citation>
    <scope>NUCLEOTIDE SEQUENCE</scope>
    <source>
        <strain evidence="2">GL11</strain>
    </source>
</reference>
<comment type="caution">
    <text evidence="2">The sequence shown here is derived from an EMBL/GenBank/DDBJ whole genome shotgun (WGS) entry which is preliminary data.</text>
</comment>
<protein>
    <submittedName>
        <fullName evidence="2">Uncharacterized protein</fullName>
    </submittedName>
</protein>
<evidence type="ECO:0000313" key="2">
    <source>
        <dbReference type="EMBL" id="KAG1273859.1"/>
    </source>
</evidence>
<evidence type="ECO:0000313" key="3">
    <source>
        <dbReference type="Proteomes" id="UP000716291"/>
    </source>
</evidence>
<sequence>MAGILRICQRHGLHAAACAALAVFVGHGVHYRPAKVGALLVAGRQRRICRNPFDCTVVQGVLSVPSSDTRKATQDGRPPTGIGFGQQVPARG</sequence>
<proteinExistence type="predicted"/>
<accession>A0A9P7BIJ3</accession>
<organism evidence="2 3">
    <name type="scientific">Rhizopus oryzae</name>
    <name type="common">Mucormycosis agent</name>
    <name type="synonym">Rhizopus arrhizus var. delemar</name>
    <dbReference type="NCBI Taxonomy" id="64495"/>
    <lineage>
        <taxon>Eukaryota</taxon>
        <taxon>Fungi</taxon>
        <taxon>Fungi incertae sedis</taxon>
        <taxon>Mucoromycota</taxon>
        <taxon>Mucoromycotina</taxon>
        <taxon>Mucoromycetes</taxon>
        <taxon>Mucorales</taxon>
        <taxon>Mucorineae</taxon>
        <taxon>Rhizopodaceae</taxon>
        <taxon>Rhizopus</taxon>
    </lineage>
</organism>
<dbReference type="AlphaFoldDB" id="A0A9P7BIJ3"/>
<dbReference type="EMBL" id="JAANQT010012226">
    <property type="protein sequence ID" value="KAG1273859.1"/>
    <property type="molecule type" value="Genomic_DNA"/>
</dbReference>
<gene>
    <name evidence="2" type="ORF">G6F64_015260</name>
</gene>
<evidence type="ECO:0000256" key="1">
    <source>
        <dbReference type="SAM" id="MobiDB-lite"/>
    </source>
</evidence>
<dbReference type="Proteomes" id="UP000716291">
    <property type="component" value="Unassembled WGS sequence"/>
</dbReference>